<dbReference type="EMBL" id="GBHO01033393">
    <property type="protein sequence ID" value="JAG10211.1"/>
    <property type="molecule type" value="Transcribed_RNA"/>
</dbReference>
<dbReference type="GO" id="GO:0016301">
    <property type="term" value="F:kinase activity"/>
    <property type="evidence" value="ECO:0007669"/>
    <property type="project" value="UniProtKB-KW"/>
</dbReference>
<keyword evidence="1" id="KW-0670">Pyruvate</keyword>
<reference evidence="1" key="2">
    <citation type="submission" date="2014-07" db="EMBL/GenBank/DDBJ databases">
        <authorList>
            <person name="Hull J."/>
        </authorList>
    </citation>
    <scope>NUCLEOTIDE SEQUENCE</scope>
</reference>
<keyword evidence="1" id="KW-0808">Transferase</keyword>
<keyword evidence="1" id="KW-0418">Kinase</keyword>
<reference evidence="2" key="3">
    <citation type="journal article" date="2016" name="Gigascience">
        <title>De novo construction of an expanded transcriptome assembly for the western tarnished plant bug, Lygus hesperus.</title>
        <authorList>
            <person name="Tassone E.E."/>
            <person name="Geib S.M."/>
            <person name="Hall B."/>
            <person name="Fabrick J.A."/>
            <person name="Brent C.S."/>
            <person name="Hull J.J."/>
        </authorList>
    </citation>
    <scope>NUCLEOTIDE SEQUENCE</scope>
</reference>
<proteinExistence type="predicted"/>
<dbReference type="AlphaFoldDB" id="A0A0A9WS13"/>
<evidence type="ECO:0000313" key="2">
    <source>
        <dbReference type="EMBL" id="JAQ14465.1"/>
    </source>
</evidence>
<gene>
    <name evidence="1" type="primary">PyK_12</name>
    <name evidence="1" type="ORF">CM83_99585</name>
    <name evidence="2" type="ORF">g.12868</name>
</gene>
<protein>
    <submittedName>
        <fullName evidence="1">Pyruvate kinase</fullName>
    </submittedName>
</protein>
<sequence length="114" mass="12131">MIKPMVNGFATNMVADVETKMGVKIGTKIGAKMLGTSQPGNYPIQSAATAATVNKDIPPWHKNLIQSSVSGAGVPNNGVSARSPTLLLSQQQQQHRVVPTTTIKPYRMLDDVGM</sequence>
<dbReference type="EMBL" id="GDHC01004164">
    <property type="protein sequence ID" value="JAQ14465.1"/>
    <property type="molecule type" value="Transcribed_RNA"/>
</dbReference>
<reference evidence="1" key="1">
    <citation type="journal article" date="2014" name="PLoS ONE">
        <title>Transcriptome-Based Identification of ABC Transporters in the Western Tarnished Plant Bug Lygus hesperus.</title>
        <authorList>
            <person name="Hull J.J."/>
            <person name="Chaney K."/>
            <person name="Geib S.M."/>
            <person name="Fabrick J.A."/>
            <person name="Brent C.S."/>
            <person name="Walsh D."/>
            <person name="Lavine L.C."/>
        </authorList>
    </citation>
    <scope>NUCLEOTIDE SEQUENCE</scope>
</reference>
<organism evidence="1">
    <name type="scientific">Lygus hesperus</name>
    <name type="common">Western plant bug</name>
    <dbReference type="NCBI Taxonomy" id="30085"/>
    <lineage>
        <taxon>Eukaryota</taxon>
        <taxon>Metazoa</taxon>
        <taxon>Ecdysozoa</taxon>
        <taxon>Arthropoda</taxon>
        <taxon>Hexapoda</taxon>
        <taxon>Insecta</taxon>
        <taxon>Pterygota</taxon>
        <taxon>Neoptera</taxon>
        <taxon>Paraneoptera</taxon>
        <taxon>Hemiptera</taxon>
        <taxon>Heteroptera</taxon>
        <taxon>Panheteroptera</taxon>
        <taxon>Cimicomorpha</taxon>
        <taxon>Miridae</taxon>
        <taxon>Mirini</taxon>
        <taxon>Lygus</taxon>
    </lineage>
</organism>
<evidence type="ECO:0000313" key="1">
    <source>
        <dbReference type="EMBL" id="JAG10211.1"/>
    </source>
</evidence>
<accession>A0A0A9WS13</accession>
<name>A0A0A9WS13_LYGHE</name>